<evidence type="ECO:0000313" key="3">
    <source>
        <dbReference type="Proteomes" id="UP001501671"/>
    </source>
</evidence>
<feature type="domain" description="MaoC-like" evidence="1">
    <location>
        <begin position="2"/>
        <end position="88"/>
    </location>
</feature>
<dbReference type="RefSeq" id="WP_345251949.1">
    <property type="nucleotide sequence ID" value="NZ_BAABFO010000030.1"/>
</dbReference>
<evidence type="ECO:0000259" key="1">
    <source>
        <dbReference type="Pfam" id="PF01575"/>
    </source>
</evidence>
<sequence>MERTIRITQEVIDGYGRVNGDHDTNHYDDSYAKGQGYRGAIAHGLLLSGFAIGLAMQRYGADFCRRGEFEHKYLKGTCPGDEFTLALDDDGQVSGTVAGAELTLVGYTRLRDA</sequence>
<dbReference type="Proteomes" id="UP001501671">
    <property type="component" value="Unassembled WGS sequence"/>
</dbReference>
<name>A0ABP8HN49_9BURK</name>
<comment type="caution">
    <text evidence="2">The sequence shown here is derived from an EMBL/GenBank/DDBJ whole genome shotgun (WGS) entry which is preliminary data.</text>
</comment>
<dbReference type="SUPFAM" id="SSF54637">
    <property type="entry name" value="Thioesterase/thiol ester dehydrase-isomerase"/>
    <property type="match status" value="1"/>
</dbReference>
<dbReference type="Pfam" id="PF01575">
    <property type="entry name" value="MaoC_dehydratas"/>
    <property type="match status" value="1"/>
</dbReference>
<organism evidence="2 3">
    <name type="scientific">Pigmentiphaga soli</name>
    <dbReference type="NCBI Taxonomy" id="1007095"/>
    <lineage>
        <taxon>Bacteria</taxon>
        <taxon>Pseudomonadati</taxon>
        <taxon>Pseudomonadota</taxon>
        <taxon>Betaproteobacteria</taxon>
        <taxon>Burkholderiales</taxon>
        <taxon>Alcaligenaceae</taxon>
        <taxon>Pigmentiphaga</taxon>
    </lineage>
</organism>
<dbReference type="InterPro" id="IPR002539">
    <property type="entry name" value="MaoC-like_dom"/>
</dbReference>
<protein>
    <submittedName>
        <fullName evidence="2">MaoC family dehydratase</fullName>
    </submittedName>
</protein>
<reference evidence="3" key="1">
    <citation type="journal article" date="2019" name="Int. J. Syst. Evol. Microbiol.">
        <title>The Global Catalogue of Microorganisms (GCM) 10K type strain sequencing project: providing services to taxonomists for standard genome sequencing and annotation.</title>
        <authorList>
            <consortium name="The Broad Institute Genomics Platform"/>
            <consortium name="The Broad Institute Genome Sequencing Center for Infectious Disease"/>
            <person name="Wu L."/>
            <person name="Ma J."/>
        </authorList>
    </citation>
    <scope>NUCLEOTIDE SEQUENCE [LARGE SCALE GENOMIC DNA]</scope>
    <source>
        <strain evidence="3">JCM 17666</strain>
    </source>
</reference>
<dbReference type="InterPro" id="IPR029069">
    <property type="entry name" value="HotDog_dom_sf"/>
</dbReference>
<dbReference type="CDD" id="cd03441">
    <property type="entry name" value="R_hydratase_like"/>
    <property type="match status" value="1"/>
</dbReference>
<evidence type="ECO:0000313" key="2">
    <source>
        <dbReference type="EMBL" id="GAA4341689.1"/>
    </source>
</evidence>
<accession>A0ABP8HN49</accession>
<keyword evidence="3" id="KW-1185">Reference proteome</keyword>
<dbReference type="EMBL" id="BAABFO010000030">
    <property type="protein sequence ID" value="GAA4341689.1"/>
    <property type="molecule type" value="Genomic_DNA"/>
</dbReference>
<gene>
    <name evidence="2" type="ORF">GCM10023144_42780</name>
</gene>
<dbReference type="Gene3D" id="3.10.129.10">
    <property type="entry name" value="Hotdog Thioesterase"/>
    <property type="match status" value="1"/>
</dbReference>
<proteinExistence type="predicted"/>